<dbReference type="Proteomes" id="UP000761534">
    <property type="component" value="Unassembled WGS sequence"/>
</dbReference>
<dbReference type="OrthoDB" id="5596051at2759"/>
<evidence type="ECO:0000313" key="1">
    <source>
        <dbReference type="EMBL" id="KAA8911818.1"/>
    </source>
</evidence>
<sequence length="233" mass="26050">MGQTVYSGDVLQHRIKPESDLAEVLEHAMTCQQKDSGRGKPEAAYITAKLFLPRDVSVEEAGRSVGEALEVCKERHQGIKQFIIALQDLTFSDILEDGSPCEVSGEKISQVWKLFTARGAESGIVEEYGISELSTERLTDLLARIDKEGDSPVPTIDHINATDCCALPPGLIALSKERNIKLLAHHDPEDLLPEDRLKRIYPDAQKWQWILRLTSIVKDRQVLAGNEYYVNLL</sequence>
<evidence type="ECO:0008006" key="3">
    <source>
        <dbReference type="Google" id="ProtNLM"/>
    </source>
</evidence>
<evidence type="ECO:0000313" key="2">
    <source>
        <dbReference type="Proteomes" id="UP000761534"/>
    </source>
</evidence>
<comment type="caution">
    <text evidence="1">The sequence shown here is derived from an EMBL/GenBank/DDBJ whole genome shotgun (WGS) entry which is preliminary data.</text>
</comment>
<dbReference type="GO" id="GO:0035226">
    <property type="term" value="F:glutamate-cysteine ligase catalytic subunit binding"/>
    <property type="evidence" value="ECO:0007669"/>
    <property type="project" value="InterPro"/>
</dbReference>
<organism evidence="1 2">
    <name type="scientific">Trichomonascus ciferrii</name>
    <dbReference type="NCBI Taxonomy" id="44093"/>
    <lineage>
        <taxon>Eukaryota</taxon>
        <taxon>Fungi</taxon>
        <taxon>Dikarya</taxon>
        <taxon>Ascomycota</taxon>
        <taxon>Saccharomycotina</taxon>
        <taxon>Dipodascomycetes</taxon>
        <taxon>Dipodascales</taxon>
        <taxon>Trichomonascaceae</taxon>
        <taxon>Trichomonascus</taxon>
        <taxon>Trichomonascus ciferrii complex</taxon>
    </lineage>
</organism>
<gene>
    <name evidence="1" type="ORF">TRICI_003694</name>
</gene>
<protein>
    <recommendedName>
        <fullName evidence="3">GCS light chain</fullName>
    </recommendedName>
</protein>
<dbReference type="GO" id="GO:0030234">
    <property type="term" value="F:enzyme regulator activity"/>
    <property type="evidence" value="ECO:0007669"/>
    <property type="project" value="TreeGrafter"/>
</dbReference>
<name>A0A642V329_9ASCO</name>
<dbReference type="EMBL" id="SWFS01000270">
    <property type="protein sequence ID" value="KAA8911818.1"/>
    <property type="molecule type" value="Genomic_DNA"/>
</dbReference>
<dbReference type="VEuPathDB" id="FungiDB:TRICI_003694"/>
<proteinExistence type="predicted"/>
<dbReference type="PANTHER" id="PTHR13295">
    <property type="entry name" value="GLUTAMATE CYSTEINE LIGASE REGULATORY SUBUNIT"/>
    <property type="match status" value="1"/>
</dbReference>
<keyword evidence="2" id="KW-1185">Reference proteome</keyword>
<dbReference type="GO" id="GO:0006750">
    <property type="term" value="P:glutathione biosynthetic process"/>
    <property type="evidence" value="ECO:0007669"/>
    <property type="project" value="InterPro"/>
</dbReference>
<accession>A0A642V329</accession>
<dbReference type="GO" id="GO:0017109">
    <property type="term" value="C:glutamate-cysteine ligase complex"/>
    <property type="evidence" value="ECO:0007669"/>
    <property type="project" value="TreeGrafter"/>
</dbReference>
<reference evidence="1" key="1">
    <citation type="journal article" date="2019" name="G3 (Bethesda)">
        <title>Genome Assemblies of Two Rare Opportunistic Yeast Pathogens: Diutina rugosa (syn. Candida rugosa) and Trichomonascus ciferrii (syn. Candida ciferrii).</title>
        <authorList>
            <person name="Mixao V."/>
            <person name="Saus E."/>
            <person name="Hansen A.P."/>
            <person name="Lass-Florl C."/>
            <person name="Gabaldon T."/>
        </authorList>
    </citation>
    <scope>NUCLEOTIDE SEQUENCE</scope>
    <source>
        <strain evidence="1">CBS 4856</strain>
    </source>
</reference>
<dbReference type="PANTHER" id="PTHR13295:SF4">
    <property type="entry name" value="GLUTAMATE--CYSTEINE LIGASE REGULATORY SUBUNIT"/>
    <property type="match status" value="1"/>
</dbReference>
<dbReference type="AlphaFoldDB" id="A0A642V329"/>
<dbReference type="InterPro" id="IPR032963">
    <property type="entry name" value="Gclm"/>
</dbReference>